<gene>
    <name evidence="1" type="ORF">GCM10025751_23650</name>
</gene>
<dbReference type="AlphaFoldDB" id="A0AAV3UGQ8"/>
<proteinExistence type="predicted"/>
<accession>A0AAV3UGQ8</accession>
<name>A0AAV3UGQ8_9EURY</name>
<comment type="caution">
    <text evidence="1">The sequence shown here is derived from an EMBL/GenBank/DDBJ whole genome shotgun (WGS) entry which is preliminary data.</text>
</comment>
<dbReference type="Proteomes" id="UP001501729">
    <property type="component" value="Unassembled WGS sequence"/>
</dbReference>
<evidence type="ECO:0000313" key="1">
    <source>
        <dbReference type="EMBL" id="GAA5050081.1"/>
    </source>
</evidence>
<keyword evidence="2" id="KW-1185">Reference proteome</keyword>
<evidence type="ECO:0000313" key="2">
    <source>
        <dbReference type="Proteomes" id="UP001501729"/>
    </source>
</evidence>
<dbReference type="EMBL" id="BAABKX010000007">
    <property type="protein sequence ID" value="GAA5050081.1"/>
    <property type="molecule type" value="Genomic_DNA"/>
</dbReference>
<organism evidence="1 2">
    <name type="scientific">Haladaptatus pallidirubidus</name>
    <dbReference type="NCBI Taxonomy" id="1008152"/>
    <lineage>
        <taxon>Archaea</taxon>
        <taxon>Methanobacteriati</taxon>
        <taxon>Methanobacteriota</taxon>
        <taxon>Stenosarchaea group</taxon>
        <taxon>Halobacteria</taxon>
        <taxon>Halobacteriales</taxon>
        <taxon>Haladaptataceae</taxon>
        <taxon>Haladaptatus</taxon>
    </lineage>
</organism>
<protein>
    <submittedName>
        <fullName evidence="1">Uncharacterized protein</fullName>
    </submittedName>
</protein>
<reference evidence="1 2" key="1">
    <citation type="journal article" date="2019" name="Int. J. Syst. Evol. Microbiol.">
        <title>The Global Catalogue of Microorganisms (GCM) 10K type strain sequencing project: providing services to taxonomists for standard genome sequencing and annotation.</title>
        <authorList>
            <consortium name="The Broad Institute Genomics Platform"/>
            <consortium name="The Broad Institute Genome Sequencing Center for Infectious Disease"/>
            <person name="Wu L."/>
            <person name="Ma J."/>
        </authorList>
    </citation>
    <scope>NUCLEOTIDE SEQUENCE [LARGE SCALE GENOMIC DNA]</scope>
    <source>
        <strain evidence="1 2">JCM 17504</strain>
    </source>
</reference>
<sequence>MVGVNSSSDISIPESIANELTTLDDESLRDVINYAQSLLAERLPQTSQITEEPGEEIISIWEHDGYTLVTKKHSCVAGCDDCPHGPYLYRVRAEQSFVNGERTLHWSFLGRVEKSDC</sequence>